<dbReference type="InterPro" id="IPR011053">
    <property type="entry name" value="Single_hybrid_motif"/>
</dbReference>
<gene>
    <name evidence="10" type="ORF">EPA93_22060</name>
</gene>
<dbReference type="InterPro" id="IPR001078">
    <property type="entry name" value="2-oxoacid_DH_actylTfrase"/>
</dbReference>
<dbReference type="Gene3D" id="4.10.320.10">
    <property type="entry name" value="E3-binding domain"/>
    <property type="match status" value="2"/>
</dbReference>
<evidence type="ECO:0000256" key="3">
    <source>
        <dbReference type="ARBA" id="ARBA00022679"/>
    </source>
</evidence>
<comment type="similarity">
    <text evidence="2 6">Belongs to the 2-oxoacid dehydrogenase family.</text>
</comment>
<evidence type="ECO:0000259" key="8">
    <source>
        <dbReference type="PROSITE" id="PS50968"/>
    </source>
</evidence>
<dbReference type="KEGG" id="kbs:EPA93_22060"/>
<proteinExistence type="inferred from homology"/>
<keyword evidence="4 6" id="KW-0450">Lipoyl</keyword>
<dbReference type="RefSeq" id="WP_129889585.1">
    <property type="nucleotide sequence ID" value="NZ_CP035758.1"/>
</dbReference>
<dbReference type="EMBL" id="CP035758">
    <property type="protein sequence ID" value="QBD78532.1"/>
    <property type="molecule type" value="Genomic_DNA"/>
</dbReference>
<keyword evidence="5 6" id="KW-0012">Acyltransferase</keyword>
<dbReference type="InterPro" id="IPR004167">
    <property type="entry name" value="PSBD"/>
</dbReference>
<evidence type="ECO:0000313" key="10">
    <source>
        <dbReference type="EMBL" id="QBD78532.1"/>
    </source>
</evidence>
<dbReference type="AlphaFoldDB" id="A0A4P6JTE5"/>
<dbReference type="GO" id="GO:0031405">
    <property type="term" value="F:lipoic acid binding"/>
    <property type="evidence" value="ECO:0007669"/>
    <property type="project" value="TreeGrafter"/>
</dbReference>
<dbReference type="SUPFAM" id="SSF51230">
    <property type="entry name" value="Single hybrid motif"/>
    <property type="match status" value="1"/>
</dbReference>
<dbReference type="InterPro" id="IPR050743">
    <property type="entry name" value="2-oxoacid_DH_E2_comp"/>
</dbReference>
<dbReference type="Gene3D" id="3.30.559.10">
    <property type="entry name" value="Chloramphenicol acetyltransferase-like domain"/>
    <property type="match status" value="1"/>
</dbReference>
<evidence type="ECO:0000256" key="5">
    <source>
        <dbReference type="ARBA" id="ARBA00023315"/>
    </source>
</evidence>
<dbReference type="Pfam" id="PF00198">
    <property type="entry name" value="2-oxoacid_dh"/>
    <property type="match status" value="1"/>
</dbReference>
<feature type="domain" description="Peripheral subunit-binding (PSBD)" evidence="9">
    <location>
        <begin position="171"/>
        <end position="208"/>
    </location>
</feature>
<dbReference type="PROSITE" id="PS50968">
    <property type="entry name" value="BIOTINYL_LIPOYL"/>
    <property type="match status" value="1"/>
</dbReference>
<evidence type="ECO:0000256" key="4">
    <source>
        <dbReference type="ARBA" id="ARBA00022823"/>
    </source>
</evidence>
<dbReference type="InterPro" id="IPR023213">
    <property type="entry name" value="CAT-like_dom_sf"/>
</dbReference>
<reference evidence="10 11" key="1">
    <citation type="submission" date="2019-01" db="EMBL/GenBank/DDBJ databases">
        <title>Ktedonosporobacter rubrisoli SCAWS-G2.</title>
        <authorList>
            <person name="Huang Y."/>
            <person name="Yan B."/>
        </authorList>
    </citation>
    <scope>NUCLEOTIDE SEQUENCE [LARGE SCALE GENOMIC DNA]</scope>
    <source>
        <strain evidence="10 11">SCAWS-G2</strain>
    </source>
</reference>
<dbReference type="Proteomes" id="UP000290365">
    <property type="component" value="Chromosome"/>
</dbReference>
<keyword evidence="11" id="KW-1185">Reference proteome</keyword>
<dbReference type="InterPro" id="IPR036625">
    <property type="entry name" value="E3-bd_dom_sf"/>
</dbReference>
<dbReference type="GO" id="GO:0005737">
    <property type="term" value="C:cytoplasm"/>
    <property type="evidence" value="ECO:0007669"/>
    <property type="project" value="TreeGrafter"/>
</dbReference>
<evidence type="ECO:0000256" key="2">
    <source>
        <dbReference type="ARBA" id="ARBA00007317"/>
    </source>
</evidence>
<dbReference type="Pfam" id="PF00364">
    <property type="entry name" value="Biotin_lipoyl"/>
    <property type="match status" value="1"/>
</dbReference>
<dbReference type="OrthoDB" id="9805770at2"/>
<keyword evidence="3 6" id="KW-0808">Transferase</keyword>
<dbReference type="SUPFAM" id="SSF52777">
    <property type="entry name" value="CoA-dependent acyltransferases"/>
    <property type="match status" value="1"/>
</dbReference>
<dbReference type="CDD" id="cd06849">
    <property type="entry name" value="lipoyl_domain"/>
    <property type="match status" value="1"/>
</dbReference>
<dbReference type="PANTHER" id="PTHR43178">
    <property type="entry name" value="DIHYDROLIPOAMIDE ACETYLTRANSFERASE COMPONENT OF PYRUVATE DEHYDROGENASE COMPLEX"/>
    <property type="match status" value="1"/>
</dbReference>
<dbReference type="PROSITE" id="PS51826">
    <property type="entry name" value="PSBD"/>
    <property type="match status" value="1"/>
</dbReference>
<feature type="region of interest" description="Disordered" evidence="7">
    <location>
        <begin position="93"/>
        <end position="112"/>
    </location>
</feature>
<dbReference type="GO" id="GO:0016407">
    <property type="term" value="F:acetyltransferase activity"/>
    <property type="evidence" value="ECO:0007669"/>
    <property type="project" value="TreeGrafter"/>
</dbReference>
<dbReference type="SUPFAM" id="SSF47005">
    <property type="entry name" value="Peripheral subunit-binding domain of 2-oxo acid dehydrogenase complex"/>
    <property type="match status" value="1"/>
</dbReference>
<dbReference type="PANTHER" id="PTHR43178:SF5">
    <property type="entry name" value="LIPOAMIDE ACYLTRANSFERASE COMPONENT OF BRANCHED-CHAIN ALPHA-KETO ACID DEHYDROGENASE COMPLEX, MITOCHONDRIAL"/>
    <property type="match status" value="1"/>
</dbReference>
<protein>
    <recommendedName>
        <fullName evidence="6">Dihydrolipoamide acetyltransferase component of pyruvate dehydrogenase complex</fullName>
        <ecNumber evidence="6">2.3.1.-</ecNumber>
    </recommendedName>
</protein>
<dbReference type="Gene3D" id="2.40.50.100">
    <property type="match status" value="1"/>
</dbReference>
<evidence type="ECO:0000256" key="1">
    <source>
        <dbReference type="ARBA" id="ARBA00001938"/>
    </source>
</evidence>
<feature type="domain" description="Lipoyl-binding" evidence="8">
    <location>
        <begin position="2"/>
        <end position="77"/>
    </location>
</feature>
<dbReference type="InterPro" id="IPR000089">
    <property type="entry name" value="Biotin_lipoyl"/>
</dbReference>
<name>A0A4P6JTE5_KTERU</name>
<evidence type="ECO:0000256" key="6">
    <source>
        <dbReference type="RuleBase" id="RU003423"/>
    </source>
</evidence>
<comment type="cofactor">
    <cofactor evidence="1 6">
        <name>(R)-lipoate</name>
        <dbReference type="ChEBI" id="CHEBI:83088"/>
    </cofactor>
</comment>
<sequence length="473" mass="50692">MEKPLTMPKLGMTMTEGTVLNWIYKEGDLVEKGEPLLEVMTDKVNIEVEAPFTARLKQILAQDGETLPVGAPLAVLVDDTEDSTASTQAAQAVSRSAPAAVASTPTTASSPALAIREQTSSAPVASTPAAKREAALHGIDLHAIVETGARPPLHRDDVLAFLQSKQDKAVRATPIAQKMAREHQIDLAALAALKAGEKVTRADIEAHLAAGPQSTNHVASDAVPTPVPNEQAKVPEDSELLPLTPVRRIIAQRMLTSINTIPHIYLDTEIDMSEAQRTRQALGQSLKAQGEPAPSLTAILLRAVAAALTLHPEVNAALETGADGKEAIRRWHNVNIGIAVDTEQALLTPVLRNAQQRNVPELARELRRLTQLARDGALKPEDLSGATFTVSNLGMYGIDTFHAIIVPGQSSILAVGKITKRGVVIEDDSGERIEIRPIMKVSLSADHRVLDGASGSRFLQRLKAFLENPYLLL</sequence>
<dbReference type="Pfam" id="PF02817">
    <property type="entry name" value="E3_binding"/>
    <property type="match status" value="1"/>
</dbReference>
<organism evidence="10 11">
    <name type="scientific">Ktedonosporobacter rubrisoli</name>
    <dbReference type="NCBI Taxonomy" id="2509675"/>
    <lineage>
        <taxon>Bacteria</taxon>
        <taxon>Bacillati</taxon>
        <taxon>Chloroflexota</taxon>
        <taxon>Ktedonobacteria</taxon>
        <taxon>Ktedonobacterales</taxon>
        <taxon>Ktedonosporobacteraceae</taxon>
        <taxon>Ktedonosporobacter</taxon>
    </lineage>
</organism>
<accession>A0A4P6JTE5</accession>
<evidence type="ECO:0000313" key="11">
    <source>
        <dbReference type="Proteomes" id="UP000290365"/>
    </source>
</evidence>
<dbReference type="EC" id="2.3.1.-" evidence="6"/>
<evidence type="ECO:0000256" key="7">
    <source>
        <dbReference type="SAM" id="MobiDB-lite"/>
    </source>
</evidence>
<evidence type="ECO:0000259" key="9">
    <source>
        <dbReference type="PROSITE" id="PS51826"/>
    </source>
</evidence>